<dbReference type="EMBL" id="JAPDHZ010000002">
    <property type="protein sequence ID" value="MDG0790931.1"/>
    <property type="molecule type" value="Genomic_DNA"/>
</dbReference>
<keyword evidence="16" id="KW-1185">Reference proteome</keyword>
<accession>A0A9X4KFB0</accession>
<evidence type="ECO:0000256" key="8">
    <source>
        <dbReference type="ARBA" id="ARBA00022840"/>
    </source>
</evidence>
<dbReference type="PANTHER" id="PTHR34220:SF11">
    <property type="entry name" value="SENSOR PROTEIN KINASE HPTS"/>
    <property type="match status" value="1"/>
</dbReference>
<evidence type="ECO:0000256" key="7">
    <source>
        <dbReference type="ARBA" id="ARBA00022777"/>
    </source>
</evidence>
<name>A0A9X4KFB0_9BACL</name>
<dbReference type="SUPFAM" id="SSF55874">
    <property type="entry name" value="ATPase domain of HSP90 chaperone/DNA topoisomerase II/histidine kinase"/>
    <property type="match status" value="1"/>
</dbReference>
<dbReference type="Gene3D" id="3.30.565.10">
    <property type="entry name" value="Histidine kinase-like ATPase, C-terminal domain"/>
    <property type="match status" value="1"/>
</dbReference>
<evidence type="ECO:0000256" key="5">
    <source>
        <dbReference type="ARBA" id="ARBA00022692"/>
    </source>
</evidence>
<reference evidence="15 16" key="1">
    <citation type="submission" date="2022-10" db="EMBL/GenBank/DDBJ databases">
        <title>Comparative genomic analysis of Cohnella hashimotonis sp. nov., isolated from the International Space Station.</title>
        <authorList>
            <person name="Simpson A."/>
            <person name="Venkateswaran K."/>
        </authorList>
    </citation>
    <scope>NUCLEOTIDE SEQUENCE [LARGE SCALE GENOMIC DNA]</scope>
    <source>
        <strain evidence="15 16">DSM 18997</strain>
    </source>
</reference>
<dbReference type="Gene3D" id="6.10.340.10">
    <property type="match status" value="1"/>
</dbReference>
<dbReference type="Pfam" id="PF06580">
    <property type="entry name" value="His_kinase"/>
    <property type="match status" value="1"/>
</dbReference>
<feature type="domain" description="Signal transduction histidine kinase internal region" evidence="14">
    <location>
        <begin position="389"/>
        <end position="468"/>
    </location>
</feature>
<comment type="caution">
    <text evidence="15">The sequence shown here is derived from an EMBL/GenBank/DDBJ whole genome shotgun (WGS) entry which is preliminary data.</text>
</comment>
<dbReference type="RefSeq" id="WP_277564719.1">
    <property type="nucleotide sequence ID" value="NZ_JAPDHZ010000002.1"/>
</dbReference>
<keyword evidence="4" id="KW-0808">Transferase</keyword>
<dbReference type="GO" id="GO:0005524">
    <property type="term" value="F:ATP binding"/>
    <property type="evidence" value="ECO:0007669"/>
    <property type="project" value="UniProtKB-KW"/>
</dbReference>
<dbReference type="GO" id="GO:0000155">
    <property type="term" value="F:phosphorelay sensor kinase activity"/>
    <property type="evidence" value="ECO:0007669"/>
    <property type="project" value="InterPro"/>
</dbReference>
<keyword evidence="5 13" id="KW-0812">Transmembrane</keyword>
<keyword evidence="2" id="KW-1003">Cell membrane</keyword>
<keyword evidence="7 15" id="KW-0418">Kinase</keyword>
<dbReference type="Proteomes" id="UP001153387">
    <property type="component" value="Unassembled WGS sequence"/>
</dbReference>
<evidence type="ECO:0000313" key="16">
    <source>
        <dbReference type="Proteomes" id="UP001153387"/>
    </source>
</evidence>
<feature type="transmembrane region" description="Helical" evidence="13">
    <location>
        <begin position="297"/>
        <end position="317"/>
    </location>
</feature>
<keyword evidence="3" id="KW-0597">Phosphoprotein</keyword>
<evidence type="ECO:0000256" key="13">
    <source>
        <dbReference type="SAM" id="Phobius"/>
    </source>
</evidence>
<organism evidence="15 16">
    <name type="scientific">Cohnella ginsengisoli</name>
    <dbReference type="NCBI Taxonomy" id="425004"/>
    <lineage>
        <taxon>Bacteria</taxon>
        <taxon>Bacillati</taxon>
        <taxon>Bacillota</taxon>
        <taxon>Bacilli</taxon>
        <taxon>Bacillales</taxon>
        <taxon>Paenibacillaceae</taxon>
        <taxon>Cohnella</taxon>
    </lineage>
</organism>
<keyword evidence="9 13" id="KW-1133">Transmembrane helix</keyword>
<dbReference type="InterPro" id="IPR050640">
    <property type="entry name" value="Bact_2-comp_sensor_kinase"/>
</dbReference>
<feature type="coiled-coil region" evidence="12">
    <location>
        <begin position="42"/>
        <end position="69"/>
    </location>
</feature>
<dbReference type="InterPro" id="IPR010559">
    <property type="entry name" value="Sig_transdc_His_kin_internal"/>
</dbReference>
<evidence type="ECO:0000256" key="4">
    <source>
        <dbReference type="ARBA" id="ARBA00022679"/>
    </source>
</evidence>
<keyword evidence="12" id="KW-0175">Coiled coil</keyword>
<dbReference type="InterPro" id="IPR036890">
    <property type="entry name" value="HATPase_C_sf"/>
</dbReference>
<evidence type="ECO:0000256" key="9">
    <source>
        <dbReference type="ARBA" id="ARBA00022989"/>
    </source>
</evidence>
<evidence type="ECO:0000256" key="2">
    <source>
        <dbReference type="ARBA" id="ARBA00022475"/>
    </source>
</evidence>
<evidence type="ECO:0000256" key="3">
    <source>
        <dbReference type="ARBA" id="ARBA00022553"/>
    </source>
</evidence>
<sequence length="609" mass="69590">MARLGIRSRLFLTYTLLVTLVIATLSAFFYTQISNIIWDRSLESSRQMLQRVEASLNQTLRDMDRISAQVIYNSDFQYHFDEADPSHDSYEALQRKKNFESILSTLNGPSFIAEQINVFNFNGNFISYGLQLYPYENIKARIQRTDWIQPAMQMDGGRVLNPPHRDSWFRSGELVFSLSRMFPSSEVNSPQFVEVQQRYDKLQDVVGDAVLQTRNSLYIVDDQGRLFYPYAEDGSAPAFNRAIVSASASDKFQSATELLDGDEYVVSRLRSSVYGLTVVAVQPKSLLLSPVNRLRNVALTVTVAAEILALAIAYWVASSITRPIRTILWSVKRWDLDRLSLNSATFSPGGYRRAAYEIRELYDGFFSLKSRLNQSVDQLLESRQRENLAHMRALQTQLQPHFIFNTLSSIGILAENAGASLAASMSYKMMHMMEYISRTEAESVEWQEELRFTEMYLELMQLRYQDDFRFEIETDGDLTQRRVPKFFLQPIVENSFAHGFKQVYPPWSIRIAVAPEGPDAWSIRIADNGSGFSQDAMDRIQRFLSDLREGRYQKIEEIGAKGIGGMGLENALSRMYLHYDGRVAFSLRNLEEGMELAIVIGGKEESGDV</sequence>
<protein>
    <submittedName>
        <fullName evidence="15">Histidine kinase</fullName>
    </submittedName>
</protein>
<gene>
    <name evidence="15" type="ORF">OMP38_08685</name>
</gene>
<evidence type="ECO:0000256" key="1">
    <source>
        <dbReference type="ARBA" id="ARBA00004651"/>
    </source>
</evidence>
<evidence type="ECO:0000256" key="11">
    <source>
        <dbReference type="ARBA" id="ARBA00023136"/>
    </source>
</evidence>
<keyword evidence="8" id="KW-0067">ATP-binding</keyword>
<evidence type="ECO:0000256" key="12">
    <source>
        <dbReference type="SAM" id="Coils"/>
    </source>
</evidence>
<proteinExistence type="predicted"/>
<evidence type="ECO:0000256" key="6">
    <source>
        <dbReference type="ARBA" id="ARBA00022741"/>
    </source>
</evidence>
<dbReference type="AlphaFoldDB" id="A0A9X4KFB0"/>
<evidence type="ECO:0000256" key="10">
    <source>
        <dbReference type="ARBA" id="ARBA00023012"/>
    </source>
</evidence>
<dbReference type="GO" id="GO:0005886">
    <property type="term" value="C:plasma membrane"/>
    <property type="evidence" value="ECO:0007669"/>
    <property type="project" value="UniProtKB-SubCell"/>
</dbReference>
<keyword evidence="11 13" id="KW-0472">Membrane</keyword>
<dbReference type="PANTHER" id="PTHR34220">
    <property type="entry name" value="SENSOR HISTIDINE KINASE YPDA"/>
    <property type="match status" value="1"/>
</dbReference>
<evidence type="ECO:0000313" key="15">
    <source>
        <dbReference type="EMBL" id="MDG0790931.1"/>
    </source>
</evidence>
<keyword evidence="6" id="KW-0547">Nucleotide-binding</keyword>
<evidence type="ECO:0000259" key="14">
    <source>
        <dbReference type="Pfam" id="PF06580"/>
    </source>
</evidence>
<keyword evidence="10" id="KW-0902">Two-component regulatory system</keyword>
<comment type="subcellular location">
    <subcellularLocation>
        <location evidence="1">Cell membrane</location>
        <topology evidence="1">Multi-pass membrane protein</topology>
    </subcellularLocation>
</comment>